<dbReference type="RefSeq" id="WP_188513931.1">
    <property type="nucleotide sequence ID" value="NZ_BMGD01000003.1"/>
</dbReference>
<dbReference type="InterPro" id="IPR038731">
    <property type="entry name" value="RgtA/B/C-like"/>
</dbReference>
<evidence type="ECO:0000256" key="1">
    <source>
        <dbReference type="ARBA" id="ARBA00004651"/>
    </source>
</evidence>
<evidence type="ECO:0000256" key="4">
    <source>
        <dbReference type="ARBA" id="ARBA00022679"/>
    </source>
</evidence>
<evidence type="ECO:0000256" key="6">
    <source>
        <dbReference type="ARBA" id="ARBA00022989"/>
    </source>
</evidence>
<feature type="transmembrane region" description="Helical" evidence="8">
    <location>
        <begin position="147"/>
        <end position="169"/>
    </location>
</feature>
<feature type="transmembrane region" description="Helical" evidence="8">
    <location>
        <begin position="340"/>
        <end position="356"/>
    </location>
</feature>
<feature type="transmembrane region" description="Helical" evidence="8">
    <location>
        <begin position="23"/>
        <end position="41"/>
    </location>
</feature>
<dbReference type="Proteomes" id="UP000614261">
    <property type="component" value="Unassembled WGS sequence"/>
</dbReference>
<keyword evidence="4" id="KW-0808">Transferase</keyword>
<evidence type="ECO:0000256" key="3">
    <source>
        <dbReference type="ARBA" id="ARBA00022676"/>
    </source>
</evidence>
<sequence>MTETFQTRNNDHSAKTALIDRPVFWYGLMLLLLLITQLGAIEQEVIDWDESTFILMGADVAAGNLPYVEMYDVKPPMMFIFLGSIIALFGKSLLAIRLFGDLCILAAALACFVLARSRTDVRSAGMATLLLVAMASNEFAQHTSTELPAIALLMWSLVLTILRPASLWAAAGSGLLVSLAILTRSNLAPMAIMLGVYYLIEGMARTSQMPRSAVLVFAAAGLLPPAVIVAVYGWAGQLDLLILSVVDVPLAYATGQLSMLGTLQAHISQYVVATTIAPAIFISFTLAVIGGLAASLVSIKSQPGETEVKRFDLLLWVMLLAVMLSVLSGGAAYAHYWMQLIPLLAVFAAIGLHALGSHSATGLWVSSGVTLVAVSAAILMTGESVLRVVADPASVRQQHHILIAAERIREETRGRTPAIWAVHNHLIHWYLDAPLPSPIATHPDNIVRVPIIQTMAAAGYVPANETMRIWQSKPEFVVVDANRSIAYLTVHGFDLPEYLSTHYRLLVQEGSVMVYRRQPQTGG</sequence>
<evidence type="ECO:0000256" key="2">
    <source>
        <dbReference type="ARBA" id="ARBA00022475"/>
    </source>
</evidence>
<feature type="transmembrane region" description="Helical" evidence="8">
    <location>
        <begin position="313"/>
        <end position="333"/>
    </location>
</feature>
<feature type="transmembrane region" description="Helical" evidence="8">
    <location>
        <begin position="270"/>
        <end position="293"/>
    </location>
</feature>
<evidence type="ECO:0000256" key="8">
    <source>
        <dbReference type="SAM" id="Phobius"/>
    </source>
</evidence>
<feature type="transmembrane region" description="Helical" evidence="8">
    <location>
        <begin position="362"/>
        <end position="380"/>
    </location>
</feature>
<keyword evidence="7 8" id="KW-0472">Membrane</keyword>
<evidence type="ECO:0000313" key="10">
    <source>
        <dbReference type="EMBL" id="GGB62032.1"/>
    </source>
</evidence>
<name>A0ABQ1J7P7_9SPHN</name>
<dbReference type="PANTHER" id="PTHR33908">
    <property type="entry name" value="MANNOSYLTRANSFERASE YKCB-RELATED"/>
    <property type="match status" value="1"/>
</dbReference>
<feature type="domain" description="Glycosyltransferase RgtA/B/C/D-like" evidence="9">
    <location>
        <begin position="74"/>
        <end position="217"/>
    </location>
</feature>
<dbReference type="EMBL" id="BMGD01000003">
    <property type="protein sequence ID" value="GGB62032.1"/>
    <property type="molecule type" value="Genomic_DNA"/>
</dbReference>
<keyword evidence="5 8" id="KW-0812">Transmembrane</keyword>
<comment type="caution">
    <text evidence="10">The sequence shown here is derived from an EMBL/GenBank/DDBJ whole genome shotgun (WGS) entry which is preliminary data.</text>
</comment>
<keyword evidence="11" id="KW-1185">Reference proteome</keyword>
<reference evidence="11" key="1">
    <citation type="journal article" date="2019" name="Int. J. Syst. Evol. Microbiol.">
        <title>The Global Catalogue of Microorganisms (GCM) 10K type strain sequencing project: providing services to taxonomists for standard genome sequencing and annotation.</title>
        <authorList>
            <consortium name="The Broad Institute Genomics Platform"/>
            <consortium name="The Broad Institute Genome Sequencing Center for Infectious Disease"/>
            <person name="Wu L."/>
            <person name="Ma J."/>
        </authorList>
    </citation>
    <scope>NUCLEOTIDE SEQUENCE [LARGE SCALE GENOMIC DNA]</scope>
    <source>
        <strain evidence="11">CGMCC 1.12851</strain>
    </source>
</reference>
<comment type="subcellular location">
    <subcellularLocation>
        <location evidence="1">Cell membrane</location>
        <topology evidence="1">Multi-pass membrane protein</topology>
    </subcellularLocation>
</comment>
<dbReference type="InterPro" id="IPR050297">
    <property type="entry name" value="LipidA_mod_glycosyltrf_83"/>
</dbReference>
<feature type="transmembrane region" description="Helical" evidence="8">
    <location>
        <begin position="175"/>
        <end position="200"/>
    </location>
</feature>
<evidence type="ECO:0000256" key="7">
    <source>
        <dbReference type="ARBA" id="ARBA00023136"/>
    </source>
</evidence>
<feature type="transmembrane region" description="Helical" evidence="8">
    <location>
        <begin position="73"/>
        <end position="89"/>
    </location>
</feature>
<evidence type="ECO:0000313" key="11">
    <source>
        <dbReference type="Proteomes" id="UP000614261"/>
    </source>
</evidence>
<feature type="transmembrane region" description="Helical" evidence="8">
    <location>
        <begin position="212"/>
        <end position="235"/>
    </location>
</feature>
<keyword evidence="6 8" id="KW-1133">Transmembrane helix</keyword>
<keyword evidence="3" id="KW-0328">Glycosyltransferase</keyword>
<dbReference type="Pfam" id="PF13231">
    <property type="entry name" value="PMT_2"/>
    <property type="match status" value="1"/>
</dbReference>
<dbReference type="PANTHER" id="PTHR33908:SF11">
    <property type="entry name" value="MEMBRANE PROTEIN"/>
    <property type="match status" value="1"/>
</dbReference>
<evidence type="ECO:0000256" key="5">
    <source>
        <dbReference type="ARBA" id="ARBA00022692"/>
    </source>
</evidence>
<organism evidence="10 11">
    <name type="scientific">Blastomonas aquatica</name>
    <dbReference type="NCBI Taxonomy" id="1510276"/>
    <lineage>
        <taxon>Bacteria</taxon>
        <taxon>Pseudomonadati</taxon>
        <taxon>Pseudomonadota</taxon>
        <taxon>Alphaproteobacteria</taxon>
        <taxon>Sphingomonadales</taxon>
        <taxon>Sphingomonadaceae</taxon>
        <taxon>Blastomonas</taxon>
    </lineage>
</organism>
<accession>A0ABQ1J7P7</accession>
<protein>
    <recommendedName>
        <fullName evidence="9">Glycosyltransferase RgtA/B/C/D-like domain-containing protein</fullName>
    </recommendedName>
</protein>
<keyword evidence="2" id="KW-1003">Cell membrane</keyword>
<evidence type="ECO:0000259" key="9">
    <source>
        <dbReference type="Pfam" id="PF13231"/>
    </source>
</evidence>
<gene>
    <name evidence="10" type="ORF">GCM10010833_16230</name>
</gene>
<proteinExistence type="predicted"/>